<dbReference type="EMBL" id="JAIMJA010000002">
    <property type="protein sequence ID" value="MCE2593847.1"/>
    <property type="molecule type" value="Genomic_DNA"/>
</dbReference>
<reference evidence="2 3" key="1">
    <citation type="journal article" date="2022" name="Environ. Microbiol. Rep.">
        <title>Eco-phylogenetic analyses reveal divergent evolution of vitamin B12 metabolism in the marine bacterial family 'Psychromonadaceae'.</title>
        <authorList>
            <person name="Jin X."/>
            <person name="Yang Y."/>
            <person name="Cao H."/>
            <person name="Gao B."/>
            <person name="Zhao Z."/>
        </authorList>
    </citation>
    <scope>NUCLEOTIDE SEQUENCE [LARGE SCALE GENOMIC DNA]</scope>
    <source>
        <strain evidence="2 3">MKS20</strain>
    </source>
</reference>
<accession>A0ABS8W6X8</accession>
<protein>
    <submittedName>
        <fullName evidence="2">Uncharacterized protein</fullName>
    </submittedName>
</protein>
<sequence length="208" mass="22806">MSKSTKKGADKAPVLTDKSETTETKAQVNVSEAETTDAKVDAVNVDDVRADTVNTDKNITNTKAKKPNRLELDAIGFTMIITDGKAPKLSPKTNGVIFYEIAMNDDEHKLYLRMTGNDGGGLHTKSWLSLDALFEILDKQADIVFKSNVLKPAIHGKSANNASFLAAVLRCDDIGVLGRSRDNQFLHVLSEKYQANFSDLIFTICILE</sequence>
<feature type="compositionally biased region" description="Polar residues" evidence="1">
    <location>
        <begin position="24"/>
        <end position="33"/>
    </location>
</feature>
<dbReference type="Proteomes" id="UP001201273">
    <property type="component" value="Unassembled WGS sequence"/>
</dbReference>
<organism evidence="2 3">
    <name type="scientific">Motilimonas cestriensis</name>
    <dbReference type="NCBI Taxonomy" id="2742685"/>
    <lineage>
        <taxon>Bacteria</taxon>
        <taxon>Pseudomonadati</taxon>
        <taxon>Pseudomonadota</taxon>
        <taxon>Gammaproteobacteria</taxon>
        <taxon>Alteromonadales</taxon>
        <taxon>Alteromonadales genera incertae sedis</taxon>
        <taxon>Motilimonas</taxon>
    </lineage>
</organism>
<gene>
    <name evidence="2" type="ORF">K6Y31_03355</name>
</gene>
<evidence type="ECO:0000313" key="2">
    <source>
        <dbReference type="EMBL" id="MCE2593847.1"/>
    </source>
</evidence>
<keyword evidence="3" id="KW-1185">Reference proteome</keyword>
<proteinExistence type="predicted"/>
<feature type="region of interest" description="Disordered" evidence="1">
    <location>
        <begin position="1"/>
        <end position="36"/>
    </location>
</feature>
<name>A0ABS8W6X8_9GAMM</name>
<evidence type="ECO:0000313" key="3">
    <source>
        <dbReference type="Proteomes" id="UP001201273"/>
    </source>
</evidence>
<comment type="caution">
    <text evidence="2">The sequence shown here is derived from an EMBL/GenBank/DDBJ whole genome shotgun (WGS) entry which is preliminary data.</text>
</comment>
<evidence type="ECO:0000256" key="1">
    <source>
        <dbReference type="SAM" id="MobiDB-lite"/>
    </source>
</evidence>
<dbReference type="RefSeq" id="WP_233051423.1">
    <property type="nucleotide sequence ID" value="NZ_JAIMJA010000002.1"/>
</dbReference>